<protein>
    <submittedName>
        <fullName evidence="1">TIGR02757 family protein</fullName>
    </submittedName>
    <submittedName>
        <fullName evidence="2">Uncharacterized protein (TIGR02757 family)</fullName>
    </submittedName>
</protein>
<evidence type="ECO:0000313" key="3">
    <source>
        <dbReference type="Proteomes" id="UP000240621"/>
    </source>
</evidence>
<dbReference type="Pfam" id="PF09674">
    <property type="entry name" value="DUF2400"/>
    <property type="match status" value="1"/>
</dbReference>
<reference evidence="1 4" key="2">
    <citation type="submission" date="2019-10" db="EMBL/GenBank/DDBJ databases">
        <title>Prolixibacter strains distinguished by the presence of nitrate reductase genes were adept at nitrate-dependent anaerobic corrosion of metallic iron and carbon steel.</title>
        <authorList>
            <person name="Iino T."/>
            <person name="Shono N."/>
            <person name="Ito K."/>
            <person name="Nakamura R."/>
            <person name="Sueoka K."/>
            <person name="Harayama S."/>
            <person name="Ohkuma M."/>
        </authorList>
    </citation>
    <scope>NUCLEOTIDE SEQUENCE [LARGE SCALE GENOMIC DNA]</scope>
    <source>
        <strain evidence="1 4">MIC1-1</strain>
    </source>
</reference>
<dbReference type="AlphaFoldDB" id="A0A2P8CKL0"/>
<organism evidence="2 3">
    <name type="scientific">Prolixibacter denitrificans</name>
    <dbReference type="NCBI Taxonomy" id="1541063"/>
    <lineage>
        <taxon>Bacteria</taxon>
        <taxon>Pseudomonadati</taxon>
        <taxon>Bacteroidota</taxon>
        <taxon>Bacteroidia</taxon>
        <taxon>Marinilabiliales</taxon>
        <taxon>Prolixibacteraceae</taxon>
        <taxon>Prolixibacter</taxon>
    </lineage>
</organism>
<comment type="caution">
    <text evidence="2">The sequence shown here is derived from an EMBL/GenBank/DDBJ whole genome shotgun (WGS) entry which is preliminary data.</text>
</comment>
<gene>
    <name evidence="2" type="ORF">CLV93_101467</name>
    <name evidence="1" type="ORF">JCM18694_03720</name>
</gene>
<proteinExistence type="predicted"/>
<accession>A0A2P8CKL0</accession>
<evidence type="ECO:0000313" key="2">
    <source>
        <dbReference type="EMBL" id="PSK85504.1"/>
    </source>
</evidence>
<dbReference type="EMBL" id="BLAU01000001">
    <property type="protein sequence ID" value="GET20126.1"/>
    <property type="molecule type" value="Genomic_DNA"/>
</dbReference>
<dbReference type="EMBL" id="PYGC01000001">
    <property type="protein sequence ID" value="PSK85504.1"/>
    <property type="molecule type" value="Genomic_DNA"/>
</dbReference>
<dbReference type="InterPro" id="IPR014127">
    <property type="entry name" value="CHP02757"/>
</dbReference>
<reference evidence="2 3" key="1">
    <citation type="submission" date="2018-03" db="EMBL/GenBank/DDBJ databases">
        <title>Genomic Encyclopedia of Archaeal and Bacterial Type Strains, Phase II (KMG-II): from individual species to whole genera.</title>
        <authorList>
            <person name="Goeker M."/>
        </authorList>
    </citation>
    <scope>NUCLEOTIDE SEQUENCE [LARGE SCALE GENOMIC DNA]</scope>
    <source>
        <strain evidence="2 3">DSM 27267</strain>
    </source>
</reference>
<sequence>MTEQELKNFLDEKYLLYNHPRFIETDPLSIPRLFSRKEDIEIAGFLAATIAWGQRPTIIRNASKLMDWMDNRPFEFITQNETTDFERFDEFVHRTFNGIDCRYFLHALREIYRSGSSLETLFTEGFQQDGSMMSGIVRFREKFLSYQPEKRTLKHVANPLKGSSAKRINMFLRWMVRDNSTGVDFGLWKDIPTSALMMPLDVHSGNVARKLGLLKRKQNDWKAVDELTSRLRDFDRDDPVKYDFALFGLGVFEKF</sequence>
<dbReference type="NCBIfam" id="TIGR02757">
    <property type="entry name" value="TIGR02757 family protein"/>
    <property type="match status" value="1"/>
</dbReference>
<evidence type="ECO:0000313" key="4">
    <source>
        <dbReference type="Proteomes" id="UP000396862"/>
    </source>
</evidence>
<name>A0A2P8CKL0_9BACT</name>
<dbReference type="RefSeq" id="WP_106540539.1">
    <property type="nucleotide sequence ID" value="NZ_BLAU01000001.1"/>
</dbReference>
<dbReference type="Proteomes" id="UP000240621">
    <property type="component" value="Unassembled WGS sequence"/>
</dbReference>
<dbReference type="Proteomes" id="UP000396862">
    <property type="component" value="Unassembled WGS sequence"/>
</dbReference>
<keyword evidence="4" id="KW-1185">Reference proteome</keyword>
<evidence type="ECO:0000313" key="1">
    <source>
        <dbReference type="EMBL" id="GET20126.1"/>
    </source>
</evidence>
<dbReference type="OrthoDB" id="9773332at2"/>